<dbReference type="EMBL" id="KN837126">
    <property type="protein sequence ID" value="KIJ43045.1"/>
    <property type="molecule type" value="Genomic_DNA"/>
</dbReference>
<protein>
    <recommendedName>
        <fullName evidence="2">Aminoglycoside phosphotransferase domain-containing protein</fullName>
    </recommendedName>
</protein>
<dbReference type="Gene3D" id="3.90.1200.10">
    <property type="match status" value="1"/>
</dbReference>
<dbReference type="SUPFAM" id="SSF56112">
    <property type="entry name" value="Protein kinase-like (PK-like)"/>
    <property type="match status" value="2"/>
</dbReference>
<gene>
    <name evidence="3" type="ORF">M422DRAFT_31118</name>
</gene>
<dbReference type="Proteomes" id="UP000054279">
    <property type="component" value="Unassembled WGS sequence"/>
</dbReference>
<feature type="domain" description="Aminoglycoside phosphotransferase" evidence="2">
    <location>
        <begin position="271"/>
        <end position="305"/>
    </location>
</feature>
<dbReference type="Pfam" id="PF01636">
    <property type="entry name" value="APH"/>
    <property type="match status" value="1"/>
</dbReference>
<dbReference type="InterPro" id="IPR002575">
    <property type="entry name" value="Aminoglycoside_PTrfase"/>
</dbReference>
<proteinExistence type="predicted"/>
<keyword evidence="1" id="KW-0067">ATP-binding</keyword>
<dbReference type="InterPro" id="IPR051678">
    <property type="entry name" value="AGP_Transferase"/>
</dbReference>
<feature type="binding site" evidence="1">
    <location>
        <position position="51"/>
    </location>
    <ligand>
        <name>ATP</name>
        <dbReference type="ChEBI" id="CHEBI:30616"/>
    </ligand>
</feature>
<dbReference type="PANTHER" id="PTHR21310:SF13">
    <property type="entry name" value="AMINOGLYCOSIDE PHOSPHOTRANSFERASE DOMAIN-CONTAINING PROTEIN"/>
    <property type="match status" value="1"/>
</dbReference>
<evidence type="ECO:0000259" key="2">
    <source>
        <dbReference type="Pfam" id="PF01636"/>
    </source>
</evidence>
<name>A0A0C9VWB5_SPHS4</name>
<dbReference type="GO" id="GO:0005524">
    <property type="term" value="F:ATP binding"/>
    <property type="evidence" value="ECO:0007669"/>
    <property type="project" value="UniProtKB-UniRule"/>
</dbReference>
<dbReference type="PROSITE" id="PS00107">
    <property type="entry name" value="PROTEIN_KINASE_ATP"/>
    <property type="match status" value="1"/>
</dbReference>
<dbReference type="InterPro" id="IPR017441">
    <property type="entry name" value="Protein_kinase_ATP_BS"/>
</dbReference>
<accession>A0A0C9VWB5</accession>
<evidence type="ECO:0000256" key="1">
    <source>
        <dbReference type="PROSITE-ProRule" id="PRU10141"/>
    </source>
</evidence>
<reference evidence="3 4" key="1">
    <citation type="submission" date="2014-06" db="EMBL/GenBank/DDBJ databases">
        <title>Evolutionary Origins and Diversification of the Mycorrhizal Mutualists.</title>
        <authorList>
            <consortium name="DOE Joint Genome Institute"/>
            <consortium name="Mycorrhizal Genomics Consortium"/>
            <person name="Kohler A."/>
            <person name="Kuo A."/>
            <person name="Nagy L.G."/>
            <person name="Floudas D."/>
            <person name="Copeland A."/>
            <person name="Barry K.W."/>
            <person name="Cichocki N."/>
            <person name="Veneault-Fourrey C."/>
            <person name="LaButti K."/>
            <person name="Lindquist E.A."/>
            <person name="Lipzen A."/>
            <person name="Lundell T."/>
            <person name="Morin E."/>
            <person name="Murat C."/>
            <person name="Riley R."/>
            <person name="Ohm R."/>
            <person name="Sun H."/>
            <person name="Tunlid A."/>
            <person name="Henrissat B."/>
            <person name="Grigoriev I.V."/>
            <person name="Hibbett D.S."/>
            <person name="Martin F."/>
        </authorList>
    </citation>
    <scope>NUCLEOTIDE SEQUENCE [LARGE SCALE GENOMIC DNA]</scope>
    <source>
        <strain evidence="3 4">SS14</strain>
    </source>
</reference>
<evidence type="ECO:0000313" key="3">
    <source>
        <dbReference type="EMBL" id="KIJ43045.1"/>
    </source>
</evidence>
<dbReference type="InterPro" id="IPR011009">
    <property type="entry name" value="Kinase-like_dom_sf"/>
</dbReference>
<sequence>MECGQSRYDALDIIITQHFHADTLERVALGDGGYGRAFIYTFNNGRQVVAKVILPVRPVFKTESEVAAMMLVKEKTSIPVPDVYLYCSTTDNPVRAEWILMQYLQGERFFDCFEDLSNEKRYRTAKDLAKIISPIFNITASYCGSVLPGSWCNVLRYPVASPFDKANEKEDISSRLFLQTGILDPLSGLRIGPINDPVFLHYPNQVHLELCGPFRSDQEWMEAAAYLGISGTRTTDIKNRYSFDKLVEVFDIAKQFEYPKSSPIGIETFHISHGDLHTANILVDPATGAITGILDWEMAGFRPAWLAAVASEWFNDDQRHILTEQGQNLSKCSLLREGVDDQRLRAFFRMQLWKNNELLYRHNVLGVEYRGFWYTACHSSWPIWVEIWICQYEETFWNINRRGPFPFSIYEWIIWRDRGMPPGECPKTMKPSLLEA</sequence>
<dbReference type="HOGENOM" id="CLU_043056_0_0_1"/>
<dbReference type="PANTHER" id="PTHR21310">
    <property type="entry name" value="AMINOGLYCOSIDE PHOSPHOTRANSFERASE-RELATED-RELATED"/>
    <property type="match status" value="1"/>
</dbReference>
<dbReference type="AlphaFoldDB" id="A0A0C9VWB5"/>
<organism evidence="3 4">
    <name type="scientific">Sphaerobolus stellatus (strain SS14)</name>
    <dbReference type="NCBI Taxonomy" id="990650"/>
    <lineage>
        <taxon>Eukaryota</taxon>
        <taxon>Fungi</taxon>
        <taxon>Dikarya</taxon>
        <taxon>Basidiomycota</taxon>
        <taxon>Agaricomycotina</taxon>
        <taxon>Agaricomycetes</taxon>
        <taxon>Phallomycetidae</taxon>
        <taxon>Geastrales</taxon>
        <taxon>Sphaerobolaceae</taxon>
        <taxon>Sphaerobolus</taxon>
    </lineage>
</organism>
<dbReference type="OrthoDB" id="10003767at2759"/>
<evidence type="ECO:0000313" key="4">
    <source>
        <dbReference type="Proteomes" id="UP000054279"/>
    </source>
</evidence>
<keyword evidence="1" id="KW-0547">Nucleotide-binding</keyword>
<keyword evidence="4" id="KW-1185">Reference proteome</keyword>